<dbReference type="AlphaFoldDB" id="A0A6D2IC88"/>
<protein>
    <submittedName>
        <fullName evidence="1">Uncharacterized protein</fullName>
    </submittedName>
</protein>
<dbReference type="EMBL" id="CACVBM020001059">
    <property type="protein sequence ID" value="CAA7027621.1"/>
    <property type="molecule type" value="Genomic_DNA"/>
</dbReference>
<evidence type="ECO:0000313" key="1">
    <source>
        <dbReference type="EMBL" id="CAA7027621.1"/>
    </source>
</evidence>
<comment type="caution">
    <text evidence="1">The sequence shown here is derived from an EMBL/GenBank/DDBJ whole genome shotgun (WGS) entry which is preliminary data.</text>
</comment>
<name>A0A6D2IC88_9BRAS</name>
<keyword evidence="2" id="KW-1185">Reference proteome</keyword>
<accession>A0A6D2IC88</accession>
<sequence>MNSSRSDKCPTHTFFFSHCDTCPLFTCTNESLTPISHSMFHSTLGRVPYVHVPAARTAQASHGRTLPSVADLTFPNVPPSLLMTILLSSHVLATCPSRRSAHPVRPYSDPSG</sequence>
<proteinExistence type="predicted"/>
<dbReference type="Proteomes" id="UP000467841">
    <property type="component" value="Unassembled WGS sequence"/>
</dbReference>
<organism evidence="1 2">
    <name type="scientific">Microthlaspi erraticum</name>
    <dbReference type="NCBI Taxonomy" id="1685480"/>
    <lineage>
        <taxon>Eukaryota</taxon>
        <taxon>Viridiplantae</taxon>
        <taxon>Streptophyta</taxon>
        <taxon>Embryophyta</taxon>
        <taxon>Tracheophyta</taxon>
        <taxon>Spermatophyta</taxon>
        <taxon>Magnoliopsida</taxon>
        <taxon>eudicotyledons</taxon>
        <taxon>Gunneridae</taxon>
        <taxon>Pentapetalae</taxon>
        <taxon>rosids</taxon>
        <taxon>malvids</taxon>
        <taxon>Brassicales</taxon>
        <taxon>Brassicaceae</taxon>
        <taxon>Coluteocarpeae</taxon>
        <taxon>Microthlaspi</taxon>
    </lineage>
</organism>
<reference evidence="1" key="1">
    <citation type="submission" date="2020-01" db="EMBL/GenBank/DDBJ databases">
        <authorList>
            <person name="Mishra B."/>
        </authorList>
    </citation>
    <scope>NUCLEOTIDE SEQUENCE [LARGE SCALE GENOMIC DNA]</scope>
</reference>
<evidence type="ECO:0000313" key="2">
    <source>
        <dbReference type="Proteomes" id="UP000467841"/>
    </source>
</evidence>
<gene>
    <name evidence="1" type="ORF">MERR_LOCUS14856</name>
</gene>